<protein>
    <submittedName>
        <fullName evidence="1">EscU/YscU/HrcU family type III secretion system export apparatus switch protein</fullName>
    </submittedName>
</protein>
<dbReference type="RefSeq" id="WP_377602862.1">
    <property type="nucleotide sequence ID" value="NZ_JBHUME010000007.1"/>
</dbReference>
<dbReference type="SUPFAM" id="SSF160544">
    <property type="entry name" value="EscU C-terminal domain-like"/>
    <property type="match status" value="1"/>
</dbReference>
<dbReference type="InterPro" id="IPR029025">
    <property type="entry name" value="T3SS_substrate_exporter_C"/>
</dbReference>
<evidence type="ECO:0000313" key="1">
    <source>
        <dbReference type="EMBL" id="MFD2612983.1"/>
    </source>
</evidence>
<dbReference type="Gene3D" id="3.40.1690.10">
    <property type="entry name" value="secretion proteins EscU"/>
    <property type="match status" value="1"/>
</dbReference>
<dbReference type="InterPro" id="IPR006135">
    <property type="entry name" value="T3SS_substrate_exporter"/>
</dbReference>
<organism evidence="1 2">
    <name type="scientific">Paenibacillus gansuensis</name>
    <dbReference type="NCBI Taxonomy" id="306542"/>
    <lineage>
        <taxon>Bacteria</taxon>
        <taxon>Bacillati</taxon>
        <taxon>Bacillota</taxon>
        <taxon>Bacilli</taxon>
        <taxon>Bacillales</taxon>
        <taxon>Paenibacillaceae</taxon>
        <taxon>Paenibacillus</taxon>
    </lineage>
</organism>
<proteinExistence type="predicted"/>
<name>A0ABW5PCW5_9BACL</name>
<dbReference type="PANTHER" id="PTHR30531:SF12">
    <property type="entry name" value="FLAGELLAR BIOSYNTHETIC PROTEIN FLHB"/>
    <property type="match status" value="1"/>
</dbReference>
<comment type="caution">
    <text evidence="1">The sequence shown here is derived from an EMBL/GenBank/DDBJ whole genome shotgun (WGS) entry which is preliminary data.</text>
</comment>
<reference evidence="2" key="1">
    <citation type="journal article" date="2019" name="Int. J. Syst. Evol. Microbiol.">
        <title>The Global Catalogue of Microorganisms (GCM) 10K type strain sequencing project: providing services to taxonomists for standard genome sequencing and annotation.</title>
        <authorList>
            <consortium name="The Broad Institute Genomics Platform"/>
            <consortium name="The Broad Institute Genome Sequencing Center for Infectious Disease"/>
            <person name="Wu L."/>
            <person name="Ma J."/>
        </authorList>
    </citation>
    <scope>NUCLEOTIDE SEQUENCE [LARGE SCALE GENOMIC DNA]</scope>
    <source>
        <strain evidence="2">KCTC 3950</strain>
    </source>
</reference>
<dbReference type="Pfam" id="PF01312">
    <property type="entry name" value="Bac_export_2"/>
    <property type="match status" value="1"/>
</dbReference>
<dbReference type="PANTHER" id="PTHR30531">
    <property type="entry name" value="FLAGELLAR BIOSYNTHETIC PROTEIN FLHB"/>
    <property type="match status" value="1"/>
</dbReference>
<keyword evidence="2" id="KW-1185">Reference proteome</keyword>
<dbReference type="Proteomes" id="UP001597541">
    <property type="component" value="Unassembled WGS sequence"/>
</dbReference>
<evidence type="ECO:0000313" key="2">
    <source>
        <dbReference type="Proteomes" id="UP001597541"/>
    </source>
</evidence>
<gene>
    <name evidence="1" type="ORF">ACFSUF_11170</name>
</gene>
<dbReference type="EMBL" id="JBHUME010000007">
    <property type="protein sequence ID" value="MFD2612983.1"/>
    <property type="molecule type" value="Genomic_DNA"/>
</dbReference>
<accession>A0ABW5PCW5</accession>
<sequence>MKEHPNPTERPKSLAKAVALKYMPGTQQAPTVTAKGSGRVAEAILEKAKEHGVPIQEDASLVEVLSKIEVDQQIPPELYQLVAEILSYVYRSDQKVSVFQRYDGK</sequence>